<dbReference type="PANTHER" id="PTHR13260">
    <property type="entry name" value="ANAPHASE PROMOTING COMPLEX SUBUNIT 4 APC4"/>
    <property type="match status" value="1"/>
</dbReference>
<dbReference type="OMA" id="FGMFYCG"/>
<dbReference type="OrthoDB" id="2110451at2759"/>
<reference evidence="8 9" key="1">
    <citation type="journal article" date="2020" name="Cell">
        <title>Large-Scale Comparative Analyses of Tick Genomes Elucidate Their Genetic Diversity and Vector Capacities.</title>
        <authorList>
            <consortium name="Tick Genome and Microbiome Consortium (TIGMIC)"/>
            <person name="Jia N."/>
            <person name="Wang J."/>
            <person name="Shi W."/>
            <person name="Du L."/>
            <person name="Sun Y."/>
            <person name="Zhan W."/>
            <person name="Jiang J.F."/>
            <person name="Wang Q."/>
            <person name="Zhang B."/>
            <person name="Ji P."/>
            <person name="Bell-Sakyi L."/>
            <person name="Cui X.M."/>
            <person name="Yuan T.T."/>
            <person name="Jiang B.G."/>
            <person name="Yang W.F."/>
            <person name="Lam T.T."/>
            <person name="Chang Q.C."/>
            <person name="Ding S.J."/>
            <person name="Wang X.J."/>
            <person name="Zhu J.G."/>
            <person name="Ruan X.D."/>
            <person name="Zhao L."/>
            <person name="Wei J.T."/>
            <person name="Ye R.Z."/>
            <person name="Que T.C."/>
            <person name="Du C.H."/>
            <person name="Zhou Y.H."/>
            <person name="Cheng J.X."/>
            <person name="Dai P.F."/>
            <person name="Guo W.B."/>
            <person name="Han X.H."/>
            <person name="Huang E.J."/>
            <person name="Li L.F."/>
            <person name="Wei W."/>
            <person name="Gao Y.C."/>
            <person name="Liu J.Z."/>
            <person name="Shao H.Z."/>
            <person name="Wang X."/>
            <person name="Wang C.C."/>
            <person name="Yang T.C."/>
            <person name="Huo Q.B."/>
            <person name="Li W."/>
            <person name="Chen H.Y."/>
            <person name="Chen S.E."/>
            <person name="Zhou L.G."/>
            <person name="Ni X.B."/>
            <person name="Tian J.H."/>
            <person name="Sheng Y."/>
            <person name="Liu T."/>
            <person name="Pan Y.S."/>
            <person name="Xia L.Y."/>
            <person name="Li J."/>
            <person name="Zhao F."/>
            <person name="Cao W.C."/>
        </authorList>
    </citation>
    <scope>NUCLEOTIDE SEQUENCE [LARGE SCALE GENOMIC DNA]</scope>
    <source>
        <strain evidence="8">HaeL-2018</strain>
    </source>
</reference>
<comment type="caution">
    <text evidence="8">The sequence shown here is derived from an EMBL/GenBank/DDBJ whole genome shotgun (WGS) entry which is preliminary data.</text>
</comment>
<dbReference type="PANTHER" id="PTHR13260:SF0">
    <property type="entry name" value="ANAPHASE-PROMOTING COMPLEX SUBUNIT 4"/>
    <property type="match status" value="1"/>
</dbReference>
<evidence type="ECO:0000256" key="5">
    <source>
        <dbReference type="ARBA" id="ARBA00023306"/>
    </source>
</evidence>
<dbReference type="AlphaFoldDB" id="A0A9J6GGI5"/>
<dbReference type="InterPro" id="IPR036322">
    <property type="entry name" value="WD40_repeat_dom_sf"/>
</dbReference>
<dbReference type="SUPFAM" id="SSF50978">
    <property type="entry name" value="WD40 repeat-like"/>
    <property type="match status" value="1"/>
</dbReference>
<dbReference type="InterPro" id="IPR024977">
    <property type="entry name" value="Apc4-like_WD40_dom"/>
</dbReference>
<evidence type="ECO:0000256" key="1">
    <source>
        <dbReference type="ARBA" id="ARBA00016067"/>
    </source>
</evidence>
<dbReference type="Pfam" id="PF12894">
    <property type="entry name" value="ANAPC4_WD40"/>
    <property type="match status" value="1"/>
</dbReference>
<proteinExistence type="predicted"/>
<dbReference type="Pfam" id="PF12896">
    <property type="entry name" value="ANAPC4"/>
    <property type="match status" value="1"/>
</dbReference>
<dbReference type="GO" id="GO:0034399">
    <property type="term" value="C:nuclear periphery"/>
    <property type="evidence" value="ECO:0007669"/>
    <property type="project" value="TreeGrafter"/>
</dbReference>
<keyword evidence="2" id="KW-0132">Cell division</keyword>
<dbReference type="InterPro" id="IPR024790">
    <property type="entry name" value="APC4_long_dom"/>
</dbReference>
<dbReference type="Gene3D" id="2.130.10.10">
    <property type="entry name" value="YVTN repeat-like/Quinoprotein amine dehydrogenase"/>
    <property type="match status" value="1"/>
</dbReference>
<dbReference type="Proteomes" id="UP000821853">
    <property type="component" value="Chromosome 4"/>
</dbReference>
<keyword evidence="4" id="KW-0833">Ubl conjugation pathway</keyword>
<evidence type="ECO:0000256" key="4">
    <source>
        <dbReference type="ARBA" id="ARBA00022786"/>
    </source>
</evidence>
<protein>
    <recommendedName>
        <fullName evidence="1">Anaphase-promoting complex subunit 4</fullName>
    </recommendedName>
</protein>
<keyword evidence="5" id="KW-0131">Cell cycle</keyword>
<dbReference type="InterPro" id="IPR015943">
    <property type="entry name" value="WD40/YVTN_repeat-like_dom_sf"/>
</dbReference>
<evidence type="ECO:0000313" key="8">
    <source>
        <dbReference type="EMBL" id="KAH9373468.1"/>
    </source>
</evidence>
<accession>A0A9J6GGI5</accession>
<evidence type="ECO:0000259" key="6">
    <source>
        <dbReference type="Pfam" id="PF12894"/>
    </source>
</evidence>
<dbReference type="EMBL" id="JABSTR010000006">
    <property type="protein sequence ID" value="KAH9373468.1"/>
    <property type="molecule type" value="Genomic_DNA"/>
</dbReference>
<evidence type="ECO:0000259" key="7">
    <source>
        <dbReference type="Pfam" id="PF12896"/>
    </source>
</evidence>
<dbReference type="GO" id="GO:0031145">
    <property type="term" value="P:anaphase-promoting complex-dependent catabolic process"/>
    <property type="evidence" value="ECO:0007669"/>
    <property type="project" value="InterPro"/>
</dbReference>
<keyword evidence="3" id="KW-0498">Mitosis</keyword>
<gene>
    <name evidence="8" type="ORF">HPB48_009513</name>
</gene>
<dbReference type="VEuPathDB" id="VectorBase:HLOH_051142"/>
<evidence type="ECO:0000256" key="3">
    <source>
        <dbReference type="ARBA" id="ARBA00022776"/>
    </source>
</evidence>
<organism evidence="8 9">
    <name type="scientific">Haemaphysalis longicornis</name>
    <name type="common">Bush tick</name>
    <dbReference type="NCBI Taxonomy" id="44386"/>
    <lineage>
        <taxon>Eukaryota</taxon>
        <taxon>Metazoa</taxon>
        <taxon>Ecdysozoa</taxon>
        <taxon>Arthropoda</taxon>
        <taxon>Chelicerata</taxon>
        <taxon>Arachnida</taxon>
        <taxon>Acari</taxon>
        <taxon>Parasitiformes</taxon>
        <taxon>Ixodida</taxon>
        <taxon>Ixodoidea</taxon>
        <taxon>Ixodidae</taxon>
        <taxon>Haemaphysalinae</taxon>
        <taxon>Haemaphysalis</taxon>
    </lineage>
</organism>
<evidence type="ECO:0000313" key="9">
    <source>
        <dbReference type="Proteomes" id="UP000821853"/>
    </source>
</evidence>
<name>A0A9J6GGI5_HAELO</name>
<feature type="domain" description="Anaphase-promoting complex subunit 4-like WD40" evidence="6">
    <location>
        <begin position="19"/>
        <end position="80"/>
    </location>
</feature>
<sequence>MASFRQVNERHVSAEVELMLWSPRLDLIALALAQGDVALHRLSWKRVWLRAPPGGKEHPATVLSLAWRPDGKILAIGYNTDGATGADVGHHPCIYRDLSATYLPKLPSLNKSYGCPSSAKSAEENVDDCKMLKDQDDFNILVLGTADGHISLYAYGVLLCLDFEVVIVDGGEDRTNKVVSAWLSDQFSRLTLVLESEQRDGGRSLHLQSYSIPLLREKSRELQIVALKYGQIASLAAYLSSTMAAIREAWEDILLEVDSKLANYAQEKRASSGGTVSDDFLELLMFGTPSDALEKFLVHDLTEKGLKKLGHSIELCYSNVQKYVLKQLQSVTQALYFHLDDLKGMSLWQDRFGALGLRSEAVLDALRCTGSFLLKLAELLQVIEASIRNFKAFFRWLYTVILRLSDEPVPQEVTRVSQQDIVFVAEFLKENFAVEWSEENRSSFSLERVGQYLKDEPLVFPTSIAS</sequence>
<keyword evidence="9" id="KW-1185">Reference proteome</keyword>
<dbReference type="GO" id="GO:0051301">
    <property type="term" value="P:cell division"/>
    <property type="evidence" value="ECO:0007669"/>
    <property type="project" value="UniProtKB-KW"/>
</dbReference>
<evidence type="ECO:0000256" key="2">
    <source>
        <dbReference type="ARBA" id="ARBA00022618"/>
    </source>
</evidence>
<dbReference type="InterPro" id="IPR024789">
    <property type="entry name" value="APC4"/>
</dbReference>
<feature type="domain" description="Anaphase-promoting complex subunit 4 long" evidence="7">
    <location>
        <begin position="206"/>
        <end position="407"/>
    </location>
</feature>
<dbReference type="GO" id="GO:0070979">
    <property type="term" value="P:protein K11-linked ubiquitination"/>
    <property type="evidence" value="ECO:0007669"/>
    <property type="project" value="TreeGrafter"/>
</dbReference>
<dbReference type="GO" id="GO:0005680">
    <property type="term" value="C:anaphase-promoting complex"/>
    <property type="evidence" value="ECO:0007669"/>
    <property type="project" value="InterPro"/>
</dbReference>